<evidence type="ECO:0000313" key="2">
    <source>
        <dbReference type="Proteomes" id="UP000188268"/>
    </source>
</evidence>
<name>A0A1R3J398_COCAP</name>
<protein>
    <submittedName>
        <fullName evidence="1">Uncharacterized protein</fullName>
    </submittedName>
</protein>
<reference evidence="1 2" key="1">
    <citation type="submission" date="2013-09" db="EMBL/GenBank/DDBJ databases">
        <title>Corchorus capsularis genome sequencing.</title>
        <authorList>
            <person name="Alam M."/>
            <person name="Haque M.S."/>
            <person name="Islam M.S."/>
            <person name="Emdad E.M."/>
            <person name="Islam M.M."/>
            <person name="Ahmed B."/>
            <person name="Halim A."/>
            <person name="Hossen Q.M.M."/>
            <person name="Hossain M.Z."/>
            <person name="Ahmed R."/>
            <person name="Khan M.M."/>
            <person name="Islam R."/>
            <person name="Rashid M.M."/>
            <person name="Khan S.A."/>
            <person name="Rahman M.S."/>
            <person name="Alam M."/>
        </authorList>
    </citation>
    <scope>NUCLEOTIDE SEQUENCE [LARGE SCALE GENOMIC DNA]</scope>
    <source>
        <strain evidence="2">cv. CVL-1</strain>
        <tissue evidence="1">Whole seedling</tissue>
    </source>
</reference>
<evidence type="ECO:0000313" key="1">
    <source>
        <dbReference type="EMBL" id="OMO89313.1"/>
    </source>
</evidence>
<sequence>MGNGEWGYMAATTTRSNILRTEFANPC</sequence>
<dbReference type="Proteomes" id="UP000188268">
    <property type="component" value="Unassembled WGS sequence"/>
</dbReference>
<keyword evidence="2" id="KW-1185">Reference proteome</keyword>
<comment type="caution">
    <text evidence="1">The sequence shown here is derived from an EMBL/GenBank/DDBJ whole genome shotgun (WGS) entry which is preliminary data.</text>
</comment>
<accession>A0A1R3J398</accession>
<dbReference type="EMBL" id="AWWV01008756">
    <property type="protein sequence ID" value="OMO89313.1"/>
    <property type="molecule type" value="Genomic_DNA"/>
</dbReference>
<proteinExistence type="predicted"/>
<gene>
    <name evidence="1" type="ORF">CCACVL1_07922</name>
</gene>
<organism evidence="1 2">
    <name type="scientific">Corchorus capsularis</name>
    <name type="common">Jute</name>
    <dbReference type="NCBI Taxonomy" id="210143"/>
    <lineage>
        <taxon>Eukaryota</taxon>
        <taxon>Viridiplantae</taxon>
        <taxon>Streptophyta</taxon>
        <taxon>Embryophyta</taxon>
        <taxon>Tracheophyta</taxon>
        <taxon>Spermatophyta</taxon>
        <taxon>Magnoliopsida</taxon>
        <taxon>eudicotyledons</taxon>
        <taxon>Gunneridae</taxon>
        <taxon>Pentapetalae</taxon>
        <taxon>rosids</taxon>
        <taxon>malvids</taxon>
        <taxon>Malvales</taxon>
        <taxon>Malvaceae</taxon>
        <taxon>Grewioideae</taxon>
        <taxon>Apeibeae</taxon>
        <taxon>Corchorus</taxon>
    </lineage>
</organism>
<dbReference type="AlphaFoldDB" id="A0A1R3J398"/>
<dbReference type="Gramene" id="OMO89313">
    <property type="protein sequence ID" value="OMO89313"/>
    <property type="gene ID" value="CCACVL1_07922"/>
</dbReference>